<dbReference type="InterPro" id="IPR037018">
    <property type="entry name" value="GH65_N"/>
</dbReference>
<dbReference type="InterPro" id="IPR012341">
    <property type="entry name" value="6hp_glycosidase-like_sf"/>
</dbReference>
<feature type="domain" description="Glycoamylase-like" evidence="6">
    <location>
        <begin position="1234"/>
        <end position="1429"/>
    </location>
</feature>
<organism evidence="8 9">
    <name type="scientific">Paenibacillus artemisiicola</name>
    <dbReference type="NCBI Taxonomy" id="1172618"/>
    <lineage>
        <taxon>Bacteria</taxon>
        <taxon>Bacillati</taxon>
        <taxon>Bacillota</taxon>
        <taxon>Bacilli</taxon>
        <taxon>Bacillales</taxon>
        <taxon>Paenibacillaceae</taxon>
        <taxon>Paenibacillus</taxon>
    </lineage>
</organism>
<gene>
    <name evidence="8" type="ORF">I8J29_03625</name>
</gene>
<evidence type="ECO:0000259" key="5">
    <source>
        <dbReference type="Pfam" id="PF06165"/>
    </source>
</evidence>
<feature type="transmembrane region" description="Helical" evidence="4">
    <location>
        <begin position="878"/>
        <end position="900"/>
    </location>
</feature>
<feature type="transmembrane region" description="Helical" evidence="4">
    <location>
        <begin position="938"/>
        <end position="957"/>
    </location>
</feature>
<keyword evidence="1" id="KW-0328">Glycosyltransferase</keyword>
<proteinExistence type="predicted"/>
<feature type="region of interest" description="Disordered" evidence="3">
    <location>
        <begin position="1934"/>
        <end position="1964"/>
    </location>
</feature>
<dbReference type="InterPro" id="IPR037824">
    <property type="entry name" value="GH94N_2_NdvB"/>
</dbReference>
<feature type="transmembrane region" description="Helical" evidence="4">
    <location>
        <begin position="963"/>
        <end position="984"/>
    </location>
</feature>
<dbReference type="Gene3D" id="2.60.420.10">
    <property type="entry name" value="Maltose phosphorylase, domain 3"/>
    <property type="match status" value="1"/>
</dbReference>
<dbReference type="InterPro" id="IPR010383">
    <property type="entry name" value="Glyco_hydrolase_94_b-supersand"/>
</dbReference>
<evidence type="ECO:0000256" key="4">
    <source>
        <dbReference type="SAM" id="Phobius"/>
    </source>
</evidence>
<name>A0ABS3W4M9_9BACL</name>
<feature type="region of interest" description="Disordered" evidence="3">
    <location>
        <begin position="338"/>
        <end position="368"/>
    </location>
</feature>
<dbReference type="CDD" id="cd11756">
    <property type="entry name" value="GH94N_ChvB_NdvB_1_like"/>
    <property type="match status" value="1"/>
</dbReference>
<dbReference type="PANTHER" id="PTHR37469:SF2">
    <property type="entry name" value="CELLOBIONIC ACID PHOSPHORYLASE"/>
    <property type="match status" value="1"/>
</dbReference>
<dbReference type="EMBL" id="JAGGDJ010000002">
    <property type="protein sequence ID" value="MBO7743269.1"/>
    <property type="molecule type" value="Genomic_DNA"/>
</dbReference>
<evidence type="ECO:0000259" key="7">
    <source>
        <dbReference type="Pfam" id="PF17167"/>
    </source>
</evidence>
<dbReference type="InterPro" id="IPR011013">
    <property type="entry name" value="Gal_mutarotase_sf_dom"/>
</dbReference>
<keyword evidence="2 8" id="KW-0808">Transferase</keyword>
<evidence type="ECO:0000256" key="1">
    <source>
        <dbReference type="ARBA" id="ARBA00022676"/>
    </source>
</evidence>
<dbReference type="InterPro" id="IPR033432">
    <property type="entry name" value="GH94_catalytic"/>
</dbReference>
<feature type="transmembrane region" description="Helical" evidence="4">
    <location>
        <begin position="1271"/>
        <end position="1289"/>
    </location>
</feature>
<evidence type="ECO:0000313" key="8">
    <source>
        <dbReference type="EMBL" id="MBO7743269.1"/>
    </source>
</evidence>
<dbReference type="Pfam" id="PF10091">
    <property type="entry name" value="Glycoamylase"/>
    <property type="match status" value="1"/>
</dbReference>
<feature type="transmembrane region" description="Helical" evidence="4">
    <location>
        <begin position="825"/>
        <end position="842"/>
    </location>
</feature>
<feature type="domain" description="Glycosyl hydrolase 94 supersandwich" evidence="5">
    <location>
        <begin position="1491"/>
        <end position="1756"/>
    </location>
</feature>
<keyword evidence="9" id="KW-1185">Reference proteome</keyword>
<keyword evidence="4" id="KW-0472">Membrane</keyword>
<dbReference type="GO" id="GO:0016740">
    <property type="term" value="F:transferase activity"/>
    <property type="evidence" value="ECO:0007669"/>
    <property type="project" value="UniProtKB-KW"/>
</dbReference>
<dbReference type="SUPFAM" id="SSF48208">
    <property type="entry name" value="Six-hairpin glycosidases"/>
    <property type="match status" value="1"/>
</dbReference>
<dbReference type="Pfam" id="PF06165">
    <property type="entry name" value="GH94_b-supersand"/>
    <property type="match status" value="2"/>
</dbReference>
<feature type="transmembrane region" description="Helical" evidence="4">
    <location>
        <begin position="415"/>
        <end position="436"/>
    </location>
</feature>
<keyword evidence="4" id="KW-0812">Transmembrane</keyword>
<reference evidence="8 9" key="1">
    <citation type="submission" date="2021-03" db="EMBL/GenBank/DDBJ databases">
        <title>Paenibacillus artemisicola MWE-103 whole genome sequence.</title>
        <authorList>
            <person name="Ham Y.J."/>
        </authorList>
    </citation>
    <scope>NUCLEOTIDE SEQUENCE [LARGE SCALE GENOMIC DNA]</scope>
    <source>
        <strain evidence="8 9">MWE-103</strain>
    </source>
</reference>
<dbReference type="InterPro" id="IPR019282">
    <property type="entry name" value="Glycoamylase-like_cons_dom"/>
</dbReference>
<dbReference type="PANTHER" id="PTHR37469">
    <property type="entry name" value="CELLOBIONIC ACID PHOSPHORYLASE-RELATED"/>
    <property type="match status" value="1"/>
</dbReference>
<dbReference type="Pfam" id="PF17167">
    <property type="entry name" value="Glyco_hydro_94"/>
    <property type="match status" value="1"/>
</dbReference>
<dbReference type="CDD" id="cd11753">
    <property type="entry name" value="GH94N_ChvB_NdvB_2_like"/>
    <property type="match status" value="1"/>
</dbReference>
<dbReference type="Proteomes" id="UP000670947">
    <property type="component" value="Unassembled WGS sequence"/>
</dbReference>
<evidence type="ECO:0000259" key="6">
    <source>
        <dbReference type="Pfam" id="PF10091"/>
    </source>
</evidence>
<accession>A0ABS3W4M9</accession>
<dbReference type="Gene3D" id="2.70.98.40">
    <property type="entry name" value="Glycoside hydrolase, family 65, N-terminal domain"/>
    <property type="match status" value="2"/>
</dbReference>
<evidence type="ECO:0000256" key="2">
    <source>
        <dbReference type="ARBA" id="ARBA00022679"/>
    </source>
</evidence>
<evidence type="ECO:0000313" key="9">
    <source>
        <dbReference type="Proteomes" id="UP000670947"/>
    </source>
</evidence>
<comment type="caution">
    <text evidence="8">The sequence shown here is derived from an EMBL/GenBank/DDBJ whole genome shotgun (WGS) entry which is preliminary data.</text>
</comment>
<dbReference type="Gene3D" id="1.50.10.140">
    <property type="match status" value="1"/>
</dbReference>
<feature type="domain" description="Glycosyl hydrolase 94 catalytic" evidence="7">
    <location>
        <begin position="2274"/>
        <end position="2699"/>
    </location>
</feature>
<feature type="domain" description="Glycosyl hydrolase 94 supersandwich" evidence="5">
    <location>
        <begin position="1987"/>
        <end position="2261"/>
    </location>
</feature>
<feature type="compositionally biased region" description="Low complexity" evidence="3">
    <location>
        <begin position="339"/>
        <end position="361"/>
    </location>
</feature>
<dbReference type="RefSeq" id="WP_208846315.1">
    <property type="nucleotide sequence ID" value="NZ_JAGGDJ010000002.1"/>
</dbReference>
<feature type="compositionally biased region" description="Low complexity" evidence="3">
    <location>
        <begin position="1954"/>
        <end position="1964"/>
    </location>
</feature>
<evidence type="ECO:0000256" key="3">
    <source>
        <dbReference type="SAM" id="MobiDB-lite"/>
    </source>
</evidence>
<dbReference type="InterPro" id="IPR052047">
    <property type="entry name" value="GH94_Enzymes"/>
</dbReference>
<dbReference type="InterPro" id="IPR008928">
    <property type="entry name" value="6-hairpin_glycosidase_sf"/>
</dbReference>
<feature type="transmembrane region" description="Helical" evidence="4">
    <location>
        <begin position="448"/>
        <end position="471"/>
    </location>
</feature>
<keyword evidence="4" id="KW-1133">Transmembrane helix</keyword>
<protein>
    <submittedName>
        <fullName evidence="8">Glycosyl transferase family 36</fullName>
    </submittedName>
</protein>
<dbReference type="Gene3D" id="1.50.10.10">
    <property type="match status" value="1"/>
</dbReference>
<dbReference type="SUPFAM" id="SSF74650">
    <property type="entry name" value="Galactose mutarotase-like"/>
    <property type="match status" value="2"/>
</dbReference>
<dbReference type="InterPro" id="IPR037820">
    <property type="entry name" value="GH94N_NdvB"/>
</dbReference>
<dbReference type="SMART" id="SM01068">
    <property type="entry name" value="CBM_X"/>
    <property type="match status" value="2"/>
</dbReference>
<sequence length="2783" mass="308438">MSITIEKISQHAHELALQQHVKAAAGQPGYLHRQFEADIAGLRAFAARLQDGPPGCGQQAEEWLLDNAEFIEEQALDVRLQLAKRAFPPMPRLRGDGKLRIHAVCTAYLDQVDGVLSEETLAAYLNAYQEVSVLTLAETRSIPLMLKIALVGRIAETMAMVRDRREVCGEVQELLGRIEPARLNAEVIGKALEQAGQSEPLSGPWAAHLISHLREWSGDSAAVREWLVCKYENGSEDLDRVVTYEAKLQTAYQAKAGNLITSLRSNERRDWNELFATISLLDRTMRQDASGLYARLDASSRNELLNRIAELARRMRVPETLVAAQALALAKHEFERRAGAPASEAGPAEGQPAAASSPDGAGARDERDRGDLAREAFAAFYLFEPKGVERLVHSLKQCSSPKRMPGASVAKRAPMGYFASLLVLFALLTAAAAVWIGGGRAGLTAAGAAAIVAALLFPVSEWVMTGLHFGIERLCRTRPLLRYDYSCGVPADASTMVIIPAIWSTAEEAEELADRLEIHYLANRDRNVHFALLGDFADAAEERLASDDRIVAAGKAKIDRLNDLYGGGEDGPTFHFYQRRRRWNPAEGAYMGWERKRGKLVEFVELLRGGGDTSYEIRHGDAGVLPGIRYIITLDADTQLPLGSAQRLIGTLHLPYNRPRLNAAGTRVVEGYGVLQPRVGTSHDSAMRSRLAYYWSDPGIDPYAFAVSDPYQDALGVGIFTGKGIFDVDVFGRLLGERIPDNTVLSHDLLEGGFLRAGLVSDIELIEEHPSTFLSFQKRMHRWVRGDWQLLCWLRAKLCDRRGALRPIDLSLLTRWQIVDNLRRSLLPIALFVLLALAVTVLPGYTWRWLTVLLLTLLLPLIRQFAALDPADPRPRRLWATLVLAGIGLWTLPFQTAVLLDAVAKTVYRMFVSKRRLLEWTSFSQTERSQGKARRQTILGAGGGYALIVLFAAATALRATGGFLWFGLALCLFWALAPLAVRWLDGPALAASRPLEAAEAERLRGLAKEIWQFYEDYAGPEDHYLPPDNVQIEPANGVARRTSPTNIGFLLSAAVAARELGFIATPDMVERLERTVGVIERMEKWHGHLYNWYDTSTLELLRPAYVSTVDSGNFVASLMTVKQGLLRWLRADGWQAKGAAPGPLAAVGAEFALELDQTRPDELYEAKRRQRNPEGRIQPGAAAWISRGYELAERLERLIVATDFRELYDHKAKLFVLGYHADSGRRDTILYDLLASEARQTSFVAIALGQISVAHWLAVGRTAKKQGSRTALISWSGTMFEYMMPWLIMRTYPGTIWDSTYRGVVRRQIEYAKERGVPFGISESGYYAYDYQLNYQYRAFGVPGLGFKRGLDEDLVVSPYATIMALPYALREGLRSLDRMESLGARGQYGYYEAIDFTAGRMPQGESHKVIRSFMAHHQGMSLLTLANLLAPNCMIDDFHADKRVRAAELLLIERIPPKSAVLTRELPGRTRSGGEPKPAQNVPLREFAAVPAPAPEANVHGNGALTTVVTETGAGFIRYNGLDVTRWREDPVLDPWGNYLYIRDAARDVCWSPSYQPCRAPADKQRVQFMQERTTFLREDAGIETRLDVTVSAEHNAELRRLTLTNGTGEARVLEATTFLELAMAGHDADKAHPAFTKLFIQTEYAPEAQCLLARKRPRGEGERSLWAFHAFGGSGSGLGEPEFETDRAAFIGRGHSLAKPAGLDARLGGATGSVADPAFILRRRLRLEPGEQVSLTAVTGVADSREQALEIAASLTMEEQAERSFRLAWTRSQIDLQHLRITDADAAAYQLLAGRVLFPSALRPEQEAAIEANAKGQPGLWAHGVSGDRPVALVRIADSSNLPFVHKLLVGYEYLRQKGVLFDLVVWNESDGGYQQELREAILRLIEQFAPNRGGGAGVHIVAAASQPEADKDLLFAVARLVLEADGPSLRAQLQPHERKRGAEPPGPAPAAAPNRYPAPAASGDEASGLAFYNGYGGFAADGSEYRIVLRGGQRLPGPWINAIANPTFGCLASELYTGHTWWRNSRECKLTPWSNDPALDPPGEAVFVRDEDSGEYWGPAPSRKRETEGTYAVAHGQGYSRYETERLGIRQEMTVYVPPEDAVKIVRLRLRNVTDDVRRLSITYYAEWVIGVHREGNASHIVTDWEVEDAVLLARNGYQDTFREATAFLAVNPPAGEADRSWTGSRLSFVGRDGDLEEPAAMRRTRLSGETGPSHDACGAVQASVALEPGAERVVYILLGCADSREAAVGLARKYREPEACDLALEEMRAYWKGINGTIRVKTPSAEMDYMLNNWLLYQSLSCRMWARSGFYQAGGAFGYRDQLQDSLSMLHSRPAMTRQQIIRHASHQYLEGDVQHWWHEETHRGIRTKFSDDLLWLPYAVARYLSHTGDESILEETAPYLRSGPLSADEHERYEETVLSGESGTILDHCFRAIDRSLGRIGEHGLPLMGIGDWNDGMSNIGPQGRGESVWLGWFLGDVLRAIADVCERRGDGERADRYRNARGELAEAMQEAAWDGKWYRRAFTDAGTWLGTVHNAECRIDAIAQSWSVISGMAPHDRAEQAMRSFDRELVNRSLGIAHILTPPFDKTEPSPGYIQAYPPGIRENGGQYTHGVIWSIVAWSLLGDGNKAFELFNLFNPISHTKSQLEARTYVGEPYVMTADVYSEPPHRGHAGWTWYTGAAGWMYQAGVEWILGLKRNGDRLIVKPCIPSDWPEFEMTYAYNGAEYRIRVLNPSRKTGGLSALAIDGNAVALHAGASEEGAVIPLADDRAVHHIELTL</sequence>